<protein>
    <submittedName>
        <fullName evidence="13">TonB-dependent receptor domain-containing protein</fullName>
    </submittedName>
</protein>
<keyword evidence="7 8" id="KW-0998">Cell outer membrane</keyword>
<dbReference type="PANTHER" id="PTHR30442">
    <property type="entry name" value="IRON III DICITRATE TRANSPORT PROTEIN FECA"/>
    <property type="match status" value="1"/>
</dbReference>
<evidence type="ECO:0000259" key="12">
    <source>
        <dbReference type="Pfam" id="PF07715"/>
    </source>
</evidence>
<sequence>MYRCTLTLIIFLCSLHLALAQTFSISGKITNTATGQPVPQAEVLLVNTGNLYQADAKGNYTINSLTPGTYTVTAYSVGLGSSTIPAVITNANVVLNLELKPLEGQLKEVNVKGEREKTFGITRLNSVEGAAIYEGKKSEVVVLNDITANKATNNSRQVFAKVAGLNIWESDGAGLQLGIGGRGLSPNRTSNFNTRQNGYDISADALGYPESYYTPPTEALDRIEVVRGAASLQYGTQFGGMINFVMKEGPDDKPFELTTRQTVGSWGLFNTFNSIGGTKGKMHYYGFYQYKRGDGWRENAGFDAHTAFGSVHYKPSDRLELGFNYTYMDYLAQQPGGLTDVAFNTNPQQSWRDRNWFKVNWNLMALTLDYRIGERTKLNIRNFGLLAQRDALGYMGKINRLDDITQPRTLLQDQFNNFGNETRLIHRYDLGNTFSTLLVGGRYYRGFTDQKQGDGSPAANADFRFFSETGAPNSSSYDYLSRNVALFAENIFNITSKLSLTPGVRYEWINTNADGSYRDVMKDQAGNIIRDEVIPEDRESSRNVLLLGLGVSYKPSLQMEVYANLSQNYRAINFNDMRIINPNQLVDQNLQDEVGYNADLGIRGNISGLLNYDASLFYLAYENRIGFESKVIGNQIYSFRTNQDFSRNVGLETFIEADLLKFYFGQDHPTSLSVFSNVTLVNTKYISDKKAIDGNKVELAPAVIAKAGLSFKRNNFKVAYQYAYTSEQYTDAENSRLEPTAVVGLIPAYWVMDLSGSYTYKRFTLETGINNLTNNHYFTRRATGYPGPGIIPSDARNYYVTLQFQL</sequence>
<dbReference type="InterPro" id="IPR037066">
    <property type="entry name" value="Plug_dom_sf"/>
</dbReference>
<evidence type="ECO:0000256" key="10">
    <source>
        <dbReference type="SAM" id="SignalP"/>
    </source>
</evidence>
<accession>A0ABW5IJ44</accession>
<keyword evidence="4 8" id="KW-0812">Transmembrane</keyword>
<keyword evidence="6 8" id="KW-0472">Membrane</keyword>
<evidence type="ECO:0000256" key="4">
    <source>
        <dbReference type="ARBA" id="ARBA00022692"/>
    </source>
</evidence>
<dbReference type="InterPro" id="IPR039426">
    <property type="entry name" value="TonB-dep_rcpt-like"/>
</dbReference>
<dbReference type="RefSeq" id="WP_377503596.1">
    <property type="nucleotide sequence ID" value="NZ_JBHULU010000004.1"/>
</dbReference>
<reference evidence="14" key="1">
    <citation type="journal article" date="2019" name="Int. J. Syst. Evol. Microbiol.">
        <title>The Global Catalogue of Microorganisms (GCM) 10K type strain sequencing project: providing services to taxonomists for standard genome sequencing and annotation.</title>
        <authorList>
            <consortium name="The Broad Institute Genomics Platform"/>
            <consortium name="The Broad Institute Genome Sequencing Center for Infectious Disease"/>
            <person name="Wu L."/>
            <person name="Ma J."/>
        </authorList>
    </citation>
    <scope>NUCLEOTIDE SEQUENCE [LARGE SCALE GENOMIC DNA]</scope>
    <source>
        <strain evidence="14">KCTC 42498</strain>
    </source>
</reference>
<dbReference type="Gene3D" id="2.40.170.20">
    <property type="entry name" value="TonB-dependent receptor, beta-barrel domain"/>
    <property type="match status" value="1"/>
</dbReference>
<feature type="signal peptide" evidence="10">
    <location>
        <begin position="1"/>
        <end position="20"/>
    </location>
</feature>
<dbReference type="PROSITE" id="PS52016">
    <property type="entry name" value="TONB_DEPENDENT_REC_3"/>
    <property type="match status" value="1"/>
</dbReference>
<dbReference type="PANTHER" id="PTHR30442:SF0">
    <property type="entry name" value="FE(3+) DICITRATE TRANSPORT PROTEIN FECA"/>
    <property type="match status" value="1"/>
</dbReference>
<evidence type="ECO:0000256" key="3">
    <source>
        <dbReference type="ARBA" id="ARBA00022452"/>
    </source>
</evidence>
<dbReference type="Pfam" id="PF07715">
    <property type="entry name" value="Plug"/>
    <property type="match status" value="1"/>
</dbReference>
<evidence type="ECO:0000256" key="9">
    <source>
        <dbReference type="RuleBase" id="RU003357"/>
    </source>
</evidence>
<dbReference type="InterPro" id="IPR012910">
    <property type="entry name" value="Plug_dom"/>
</dbReference>
<comment type="similarity">
    <text evidence="8 9">Belongs to the TonB-dependent receptor family.</text>
</comment>
<evidence type="ECO:0000313" key="14">
    <source>
        <dbReference type="Proteomes" id="UP001597544"/>
    </source>
</evidence>
<dbReference type="Proteomes" id="UP001597544">
    <property type="component" value="Unassembled WGS sequence"/>
</dbReference>
<feature type="domain" description="TonB-dependent receptor-like beta-barrel" evidence="11">
    <location>
        <begin position="315"/>
        <end position="772"/>
    </location>
</feature>
<name>A0ABW5IJ44_9BACT</name>
<keyword evidence="2 8" id="KW-0813">Transport</keyword>
<feature type="domain" description="TonB-dependent receptor plug" evidence="12">
    <location>
        <begin position="141"/>
        <end position="237"/>
    </location>
</feature>
<dbReference type="InterPro" id="IPR008969">
    <property type="entry name" value="CarboxyPept-like_regulatory"/>
</dbReference>
<keyword evidence="5 9" id="KW-0798">TonB box</keyword>
<dbReference type="Pfam" id="PF13715">
    <property type="entry name" value="CarbopepD_reg_2"/>
    <property type="match status" value="1"/>
</dbReference>
<keyword evidence="14" id="KW-1185">Reference proteome</keyword>
<dbReference type="Gene3D" id="2.170.130.10">
    <property type="entry name" value="TonB-dependent receptor, plug domain"/>
    <property type="match status" value="1"/>
</dbReference>
<evidence type="ECO:0000259" key="11">
    <source>
        <dbReference type="Pfam" id="PF00593"/>
    </source>
</evidence>
<dbReference type="SUPFAM" id="SSF56935">
    <property type="entry name" value="Porins"/>
    <property type="match status" value="1"/>
</dbReference>
<evidence type="ECO:0000256" key="5">
    <source>
        <dbReference type="ARBA" id="ARBA00023077"/>
    </source>
</evidence>
<dbReference type="InterPro" id="IPR000531">
    <property type="entry name" value="Beta-barrel_TonB"/>
</dbReference>
<feature type="chain" id="PRO_5046087426" evidence="10">
    <location>
        <begin position="21"/>
        <end position="806"/>
    </location>
</feature>
<proteinExistence type="inferred from homology"/>
<evidence type="ECO:0000313" key="13">
    <source>
        <dbReference type="EMBL" id="MFD2513141.1"/>
    </source>
</evidence>
<evidence type="ECO:0000256" key="7">
    <source>
        <dbReference type="ARBA" id="ARBA00023237"/>
    </source>
</evidence>
<dbReference type="InterPro" id="IPR036942">
    <property type="entry name" value="Beta-barrel_TonB_sf"/>
</dbReference>
<evidence type="ECO:0000256" key="2">
    <source>
        <dbReference type="ARBA" id="ARBA00022448"/>
    </source>
</evidence>
<keyword evidence="10" id="KW-0732">Signal</keyword>
<dbReference type="SUPFAM" id="SSF49464">
    <property type="entry name" value="Carboxypeptidase regulatory domain-like"/>
    <property type="match status" value="1"/>
</dbReference>
<evidence type="ECO:0000256" key="8">
    <source>
        <dbReference type="PROSITE-ProRule" id="PRU01360"/>
    </source>
</evidence>
<dbReference type="Gene3D" id="2.60.40.1120">
    <property type="entry name" value="Carboxypeptidase-like, regulatory domain"/>
    <property type="match status" value="1"/>
</dbReference>
<dbReference type="EMBL" id="JBHULU010000004">
    <property type="protein sequence ID" value="MFD2513141.1"/>
    <property type="molecule type" value="Genomic_DNA"/>
</dbReference>
<gene>
    <name evidence="13" type="ORF">ACFSRY_04640</name>
</gene>
<dbReference type="Pfam" id="PF00593">
    <property type="entry name" value="TonB_dep_Rec_b-barrel"/>
    <property type="match status" value="1"/>
</dbReference>
<comment type="caution">
    <text evidence="13">The sequence shown here is derived from an EMBL/GenBank/DDBJ whole genome shotgun (WGS) entry which is preliminary data.</text>
</comment>
<comment type="subcellular location">
    <subcellularLocation>
        <location evidence="1 8">Cell outer membrane</location>
        <topology evidence="1 8">Multi-pass membrane protein</topology>
    </subcellularLocation>
</comment>
<evidence type="ECO:0000256" key="6">
    <source>
        <dbReference type="ARBA" id="ARBA00023136"/>
    </source>
</evidence>
<keyword evidence="13" id="KW-0675">Receptor</keyword>
<keyword evidence="3 8" id="KW-1134">Transmembrane beta strand</keyword>
<organism evidence="13 14">
    <name type="scientific">Pontibacter locisalis</name>
    <dbReference type="NCBI Taxonomy" id="1719035"/>
    <lineage>
        <taxon>Bacteria</taxon>
        <taxon>Pseudomonadati</taxon>
        <taxon>Bacteroidota</taxon>
        <taxon>Cytophagia</taxon>
        <taxon>Cytophagales</taxon>
        <taxon>Hymenobacteraceae</taxon>
        <taxon>Pontibacter</taxon>
    </lineage>
</organism>
<evidence type="ECO:0000256" key="1">
    <source>
        <dbReference type="ARBA" id="ARBA00004571"/>
    </source>
</evidence>